<organism evidence="1 2">
    <name type="scientific">Natrarchaeobius chitinivorans</name>
    <dbReference type="NCBI Taxonomy" id="1679083"/>
    <lineage>
        <taxon>Archaea</taxon>
        <taxon>Methanobacteriati</taxon>
        <taxon>Methanobacteriota</taxon>
        <taxon>Stenosarchaea group</taxon>
        <taxon>Halobacteria</taxon>
        <taxon>Halobacteriales</taxon>
        <taxon>Natrialbaceae</taxon>
        <taxon>Natrarchaeobius</taxon>
    </lineage>
</organism>
<dbReference type="AlphaFoldDB" id="A0A3N6PFQ5"/>
<dbReference type="OrthoDB" id="203627at2157"/>
<reference evidence="1 2" key="1">
    <citation type="submission" date="2018-10" db="EMBL/GenBank/DDBJ databases">
        <title>Natrarchaeobius chitinivorans gen. nov., sp. nov., and Natrarchaeobius haloalkaliphilus sp. nov., alkaliphilic, chitin-utilizing haloarchaea from hypersaline alkaline lakes.</title>
        <authorList>
            <person name="Sorokin D.Y."/>
            <person name="Elcheninov A.G."/>
            <person name="Kostrikina N.A."/>
            <person name="Bale N.J."/>
            <person name="Sinninghe Damste J.S."/>
            <person name="Khijniak T.V."/>
            <person name="Kublanov I.V."/>
            <person name="Toshchakov S.V."/>
        </authorList>
    </citation>
    <scope>NUCLEOTIDE SEQUENCE [LARGE SCALE GENOMIC DNA]</scope>
    <source>
        <strain evidence="1 2">AArcht4T</strain>
    </source>
</reference>
<keyword evidence="2" id="KW-1185">Reference proteome</keyword>
<comment type="caution">
    <text evidence="1">The sequence shown here is derived from an EMBL/GenBank/DDBJ whole genome shotgun (WGS) entry which is preliminary data.</text>
</comment>
<dbReference type="Proteomes" id="UP000282323">
    <property type="component" value="Unassembled WGS sequence"/>
</dbReference>
<name>A0A3N6PFQ5_NATCH</name>
<dbReference type="EMBL" id="REGA01000003">
    <property type="protein sequence ID" value="RQG96455.1"/>
    <property type="molecule type" value="Genomic_DNA"/>
</dbReference>
<proteinExistence type="predicted"/>
<gene>
    <name evidence="1" type="ORF">EA473_04875</name>
</gene>
<protein>
    <submittedName>
        <fullName evidence="1">Uncharacterized protein</fullName>
    </submittedName>
</protein>
<accession>A0A3N6PFQ5</accession>
<evidence type="ECO:0000313" key="2">
    <source>
        <dbReference type="Proteomes" id="UP000282323"/>
    </source>
</evidence>
<dbReference type="RefSeq" id="WP_124194526.1">
    <property type="nucleotide sequence ID" value="NZ_REGA01000003.1"/>
</dbReference>
<evidence type="ECO:0000313" key="1">
    <source>
        <dbReference type="EMBL" id="RQG96455.1"/>
    </source>
</evidence>
<sequence>MDSSIDYEELTARVRTQSKDAAGSDTDRVVIRSLDTVDPDALSTLLETAESEEVARGDLEFVLSRANVDRLLERESEIDDRAELEDRIGRPIRAEAGMPDDTILLLSPEAVEDEEIVRPEAIACGILGADA</sequence>